<feature type="region of interest" description="Disordered" evidence="10">
    <location>
        <begin position="695"/>
        <end position="721"/>
    </location>
</feature>
<evidence type="ECO:0000313" key="11">
    <source>
        <dbReference type="EMBL" id="KAJ3136173.1"/>
    </source>
</evidence>
<feature type="region of interest" description="Disordered" evidence="10">
    <location>
        <begin position="199"/>
        <end position="237"/>
    </location>
</feature>
<keyword evidence="8" id="KW-0206">Cytoskeleton</keyword>
<comment type="caution">
    <text evidence="11">The sequence shown here is derived from an EMBL/GenBank/DDBJ whole genome shotgun (WGS) entry which is preliminary data.</text>
</comment>
<keyword evidence="5" id="KW-0493">Microtubule</keyword>
<feature type="coiled-coil region" evidence="9">
    <location>
        <begin position="947"/>
        <end position="981"/>
    </location>
</feature>
<feature type="compositionally biased region" description="Low complexity" evidence="10">
    <location>
        <begin position="34"/>
        <end position="43"/>
    </location>
</feature>
<evidence type="ECO:0000256" key="5">
    <source>
        <dbReference type="ARBA" id="ARBA00022701"/>
    </source>
</evidence>
<protein>
    <recommendedName>
        <fullName evidence="3">Centrosomal protein of 162 kDa</fullName>
    </recommendedName>
</protein>
<keyword evidence="12" id="KW-1185">Reference proteome</keyword>
<feature type="compositionally biased region" description="Basic and acidic residues" evidence="10">
    <location>
        <begin position="68"/>
        <end position="81"/>
    </location>
</feature>
<feature type="compositionally biased region" description="Basic and acidic residues" evidence="10">
    <location>
        <begin position="489"/>
        <end position="499"/>
    </location>
</feature>
<dbReference type="GO" id="GO:0005879">
    <property type="term" value="C:axonemal microtubule"/>
    <property type="evidence" value="ECO:0007669"/>
    <property type="project" value="TreeGrafter"/>
</dbReference>
<evidence type="ECO:0000256" key="8">
    <source>
        <dbReference type="ARBA" id="ARBA00023212"/>
    </source>
</evidence>
<dbReference type="EMBL" id="JADGJH010000145">
    <property type="protein sequence ID" value="KAJ3136173.1"/>
    <property type="molecule type" value="Genomic_DNA"/>
</dbReference>
<keyword evidence="6" id="KW-0970">Cilium biogenesis/degradation</keyword>
<proteinExistence type="inferred from homology"/>
<dbReference type="PANTHER" id="PTHR34031">
    <property type="entry name" value="CENTROSOMAL PROTEIN OF 162 KDA"/>
    <property type="match status" value="1"/>
</dbReference>
<name>A0AAD5XLH6_9FUNG</name>
<dbReference type="PANTHER" id="PTHR34031:SF1">
    <property type="entry name" value="CENTROSOMAL PROTEIN OF 162 KDA"/>
    <property type="match status" value="1"/>
</dbReference>
<evidence type="ECO:0000256" key="4">
    <source>
        <dbReference type="ARBA" id="ARBA00022490"/>
    </source>
</evidence>
<feature type="region of interest" description="Disordered" evidence="10">
    <location>
        <begin position="1"/>
        <end position="20"/>
    </location>
</feature>
<feature type="region of interest" description="Disordered" evidence="10">
    <location>
        <begin position="34"/>
        <end position="106"/>
    </location>
</feature>
<dbReference type="GO" id="GO:0005814">
    <property type="term" value="C:centriole"/>
    <property type="evidence" value="ECO:0007669"/>
    <property type="project" value="UniProtKB-SubCell"/>
</dbReference>
<dbReference type="GO" id="GO:0060271">
    <property type="term" value="P:cilium assembly"/>
    <property type="evidence" value="ECO:0007669"/>
    <property type="project" value="TreeGrafter"/>
</dbReference>
<gene>
    <name evidence="11" type="ORF">HK100_001990</name>
</gene>
<feature type="compositionally biased region" description="Polar residues" evidence="10">
    <location>
        <begin position="53"/>
        <end position="66"/>
    </location>
</feature>
<accession>A0AAD5XLH6</accession>
<evidence type="ECO:0000256" key="6">
    <source>
        <dbReference type="ARBA" id="ARBA00022794"/>
    </source>
</evidence>
<sequence>MSEKLSDGSDNDSSGERIHGGAADYAHVKCNSSVSVSSIGSGDSRADNRTENASETTANNITSNNSKRLLELRTKREERRLRNNKNNKTQRKADSSADDTDSPERIKARWLKHPSKNSYIEQLVDGYGDDSISSSAHAINNTNPIENTNNETLKIDISLSPNPVALDIIPAYSSNNSNNSNYPVAQTIEETVSEDLDFHSDSDSAAKNKNSVSISYSSPPLSPSPSTEVRPSNIGNLECESDEYSLEFDNEIKGEHENSVENLLPDKSIENELNLEKKHEASITSTVANFLESCNDLISTNKHNTSPILAKKSSPTSDTSISQEPSTTYIANVLIHKSIASNSELHESSGMESFLGLVAEIATPVLHTNYQTSVQLISDASNFIDQEHLNVESSMNALSDIAAVVGLDAKSAEILQAVVSSETTYANGNTKLSGNEISRVISPLKISVKNTELDPKNAQIPSQIGEERSENNSFLENVLQKFQNIPDVSVKRDTNKRSESSSTSQDSRVASPLRDSSFYLSSPDRSLFEASPSVPNELVRVNTIAELTSNSLLQSKIEVDNNGNKNEYVASEQSVLAEFNAVLDSSTKFPALNAPAPITLSEGQVENTSTAVAFEIKKENTETDQSNLSVFRPPQTSNLAIFTENDLASKNSFSELSYQTFTDFMTSEIENEIAAKSLKSAKQTSLGKKIILKPTSTSHQKSDNVVARTSKSLTRNNDRKQVSRSIIPASTTSAVSQIPRRRASNATNDVFSLNPIVSSTVGSRPSTSGKFPSNPLISASAKKAALDRTNARLKSTGGVSSIVRNPPAISSLTQTAVSSRLSVEKSSNFFVTEPNKNSDPCYSPSKLSHLPERNENMTVASIKQNDSRSDTPDLMIQLDGILSTGKALPLFKSSEPILKLHPQISEISYVSPRNLATSAIFSATPSHQPPPSLSYDLIADAIVEASAQNAATEILTLRKRLAETETEKSRMKEEIVFLEHLREQEAKINGLGVGFGGDTGLKEEKSPDQRELATKEDILRVKKEMEEQERLINGYQHENEKLTEQIKMLKRQLKDEDGRSFLRIEALQREIQTLKASMSNPASSGPLSFDSLKLAARVDELQEKLVSQERDFNERESNLLGQVNKLTANFAEANNKLESLKRYSVEEVDAMKSGWQEERNGFEAFIVQLESRIEREISLREMLVEKEQSALMKSPYGSFEVISSVENRLEPFKNGGNNTAGTKGKPLKVAGNDSKKIKDLERLVADLQDQLVQTSRAMRESAAQLVLTKKPNIEEATYIRHLKEHIKRLQSELETKETTWTSKLKILHEETTNLKSKYEAKLQEIHIRMEETQAASAQAIESATSVQSLASTTYLQDIEKQLENLLERYHEKLTEATDAEIADHLENAESRIGLAYKAREAKLRTRIVELENLVDSQVETMESMRADRTAAERDAQLRAQMKDALVTSYETKISSLRKEFHDRVFGGEEQKLLAEVHRLRMDIEILRGENSDLKNKLYVSEATRQSVHENTISILKQAQEESANIALSHHERALSMLRDETKSQTAALLDFEVRKLQKALSEAEVEITRWQNRVANLEQEKKAWKEGRSNDAVVKETTHKLEILEQSVKELQTLNADLQTQLQKSKSAWPPDRRRFGELEKMLGEMEIGFRKREFELQELIAATKKDANTQISREKIKYSSLLEKRDKELLYFRDQIYQLVSDLEKLDKRRT</sequence>
<evidence type="ECO:0000313" key="12">
    <source>
        <dbReference type="Proteomes" id="UP001211907"/>
    </source>
</evidence>
<feature type="coiled-coil region" evidence="9">
    <location>
        <begin position="1091"/>
        <end position="1143"/>
    </location>
</feature>
<keyword evidence="4" id="KW-0963">Cytoplasm</keyword>
<feature type="coiled-coil region" evidence="9">
    <location>
        <begin position="1230"/>
        <end position="1379"/>
    </location>
</feature>
<evidence type="ECO:0000256" key="7">
    <source>
        <dbReference type="ARBA" id="ARBA00023054"/>
    </source>
</evidence>
<evidence type="ECO:0000256" key="9">
    <source>
        <dbReference type="SAM" id="Coils"/>
    </source>
</evidence>
<dbReference type="InterPro" id="IPR038774">
    <property type="entry name" value="CEP162-like"/>
</dbReference>
<evidence type="ECO:0000256" key="2">
    <source>
        <dbReference type="ARBA" id="ARBA00009485"/>
    </source>
</evidence>
<keyword evidence="7 9" id="KW-0175">Coiled coil</keyword>
<evidence type="ECO:0000256" key="10">
    <source>
        <dbReference type="SAM" id="MobiDB-lite"/>
    </source>
</evidence>
<comment type="subcellular location">
    <subcellularLocation>
        <location evidence="1">Cytoplasm</location>
        <location evidence="1">Cytoskeleton</location>
        <location evidence="1">Microtubule organizing center</location>
        <location evidence="1">Centrosome</location>
        <location evidence="1">Centriole</location>
    </subcellularLocation>
</comment>
<evidence type="ECO:0000256" key="1">
    <source>
        <dbReference type="ARBA" id="ARBA00004114"/>
    </source>
</evidence>
<comment type="similarity">
    <text evidence="2">Belongs to the CEP162 family.</text>
</comment>
<reference evidence="11" key="1">
    <citation type="submission" date="2020-05" db="EMBL/GenBank/DDBJ databases">
        <title>Phylogenomic resolution of chytrid fungi.</title>
        <authorList>
            <person name="Stajich J.E."/>
            <person name="Amses K."/>
            <person name="Simmons R."/>
            <person name="Seto K."/>
            <person name="Myers J."/>
            <person name="Bonds A."/>
            <person name="Quandt C.A."/>
            <person name="Barry K."/>
            <person name="Liu P."/>
            <person name="Grigoriev I."/>
            <person name="Longcore J.E."/>
            <person name="James T.Y."/>
        </authorList>
    </citation>
    <scope>NUCLEOTIDE SEQUENCE</scope>
    <source>
        <strain evidence="11">JEL0513</strain>
    </source>
</reference>
<feature type="coiled-coil region" evidence="9">
    <location>
        <begin position="1546"/>
        <end position="1628"/>
    </location>
</feature>
<organism evidence="11 12">
    <name type="scientific">Physocladia obscura</name>
    <dbReference type="NCBI Taxonomy" id="109957"/>
    <lineage>
        <taxon>Eukaryota</taxon>
        <taxon>Fungi</taxon>
        <taxon>Fungi incertae sedis</taxon>
        <taxon>Chytridiomycota</taxon>
        <taxon>Chytridiomycota incertae sedis</taxon>
        <taxon>Chytridiomycetes</taxon>
        <taxon>Chytridiales</taxon>
        <taxon>Chytriomycetaceae</taxon>
        <taxon>Physocladia</taxon>
    </lineage>
</organism>
<evidence type="ECO:0000256" key="3">
    <source>
        <dbReference type="ARBA" id="ARBA00021406"/>
    </source>
</evidence>
<feature type="region of interest" description="Disordered" evidence="10">
    <location>
        <begin position="489"/>
        <end position="515"/>
    </location>
</feature>
<dbReference type="Proteomes" id="UP001211907">
    <property type="component" value="Unassembled WGS sequence"/>
</dbReference>
<feature type="coiled-coil region" evidence="9">
    <location>
        <begin position="1018"/>
        <end position="1059"/>
    </location>
</feature>